<proteinExistence type="inferred from homology"/>
<dbReference type="Pfam" id="PF04756">
    <property type="entry name" value="OST3_OST6"/>
    <property type="match status" value="1"/>
</dbReference>
<dbReference type="Proteomes" id="UP000557566">
    <property type="component" value="Unassembled WGS sequence"/>
</dbReference>
<comment type="caution">
    <text evidence="11">The sequence shown here is derived from an EMBL/GenBank/DDBJ whole genome shotgun (WGS) entry which is preliminary data.</text>
</comment>
<reference evidence="11 12" key="1">
    <citation type="journal article" date="2020" name="Genome Biol. Evol.">
        <title>A new high-quality draft genome assembly of the Chinese cordyceps Ophiocordyceps sinensis.</title>
        <authorList>
            <person name="Shu R."/>
            <person name="Zhang J."/>
            <person name="Meng Q."/>
            <person name="Zhang H."/>
            <person name="Zhou G."/>
            <person name="Li M."/>
            <person name="Wu P."/>
            <person name="Zhao Y."/>
            <person name="Chen C."/>
            <person name="Qin Q."/>
        </authorList>
    </citation>
    <scope>NUCLEOTIDE SEQUENCE [LARGE SCALE GENOMIC DNA]</scope>
    <source>
        <strain evidence="11 12">IOZ07</strain>
    </source>
</reference>
<organism evidence="11 12">
    <name type="scientific">Ophiocordyceps sinensis</name>
    <dbReference type="NCBI Taxonomy" id="72228"/>
    <lineage>
        <taxon>Eukaryota</taxon>
        <taxon>Fungi</taxon>
        <taxon>Dikarya</taxon>
        <taxon>Ascomycota</taxon>
        <taxon>Pezizomycotina</taxon>
        <taxon>Sordariomycetes</taxon>
        <taxon>Hypocreomycetidae</taxon>
        <taxon>Hypocreales</taxon>
        <taxon>Ophiocordycipitaceae</taxon>
        <taxon>Ophiocordyceps</taxon>
    </lineage>
</organism>
<keyword evidence="6" id="KW-0256">Endoplasmic reticulum</keyword>
<dbReference type="AlphaFoldDB" id="A0A8H4LRG9"/>
<feature type="transmembrane region" description="Helical" evidence="9">
    <location>
        <begin position="214"/>
        <end position="232"/>
    </location>
</feature>
<feature type="signal peptide" evidence="10">
    <location>
        <begin position="1"/>
        <end position="20"/>
    </location>
</feature>
<dbReference type="FunFam" id="3.40.30.10:FF:000302">
    <property type="entry name" value="Oligosaccharyl transferase subunit (Gamma), putative"/>
    <property type="match status" value="1"/>
</dbReference>
<evidence type="ECO:0000256" key="9">
    <source>
        <dbReference type="SAM" id="Phobius"/>
    </source>
</evidence>
<keyword evidence="5 10" id="KW-0732">Signal</keyword>
<evidence type="ECO:0000256" key="1">
    <source>
        <dbReference type="ARBA" id="ARBA00002791"/>
    </source>
</evidence>
<accession>A0A8H4LRG9</accession>
<comment type="function">
    <text evidence="1">Subunit of the oligosaccharyl transferase (OST) complex that catalyzes the initial transfer of a defined glycan (Glc(3)Man(9)GlcNAc(2) in eukaryotes) from the lipid carrier dolichol-pyrophosphate to an asparagine residue within an Asn-X-Ser/Thr consensus motif in nascent polypeptide chains, the first step in protein N-glycosylation. N-glycosylation occurs cotranslationally and the complex associates with the Sec61 complex at the channel-forming translocon complex that mediates protein translocation across the endoplasmic reticulum (ER). All subunits are required for a maximal enzyme activity.</text>
</comment>
<gene>
    <name evidence="11" type="ORF">G6O67_008663</name>
</gene>
<dbReference type="GO" id="GO:0008250">
    <property type="term" value="C:oligosaccharyltransferase complex"/>
    <property type="evidence" value="ECO:0007669"/>
    <property type="project" value="TreeGrafter"/>
</dbReference>
<evidence type="ECO:0008006" key="13">
    <source>
        <dbReference type="Google" id="ProtNLM"/>
    </source>
</evidence>
<keyword evidence="12" id="KW-1185">Reference proteome</keyword>
<feature type="chain" id="PRO_5034247978" description="Oligosaccharyl transferase subunit" evidence="10">
    <location>
        <begin position="21"/>
        <end position="331"/>
    </location>
</feature>
<evidence type="ECO:0000313" key="11">
    <source>
        <dbReference type="EMBL" id="KAF4504044.1"/>
    </source>
</evidence>
<evidence type="ECO:0000256" key="4">
    <source>
        <dbReference type="ARBA" id="ARBA00022692"/>
    </source>
</evidence>
<keyword evidence="7 9" id="KW-1133">Transmembrane helix</keyword>
<keyword evidence="4 9" id="KW-0812">Transmembrane</keyword>
<evidence type="ECO:0000256" key="3">
    <source>
        <dbReference type="ARBA" id="ARBA00009561"/>
    </source>
</evidence>
<dbReference type="OrthoDB" id="67566at2759"/>
<protein>
    <recommendedName>
        <fullName evidence="13">Oligosaccharyl transferase subunit</fullName>
    </recommendedName>
</protein>
<dbReference type="GO" id="GO:0018279">
    <property type="term" value="P:protein N-linked glycosylation via asparagine"/>
    <property type="evidence" value="ECO:0007669"/>
    <property type="project" value="TreeGrafter"/>
</dbReference>
<evidence type="ECO:0000256" key="8">
    <source>
        <dbReference type="ARBA" id="ARBA00023136"/>
    </source>
</evidence>
<evidence type="ECO:0000256" key="2">
    <source>
        <dbReference type="ARBA" id="ARBA00004477"/>
    </source>
</evidence>
<comment type="subcellular location">
    <subcellularLocation>
        <location evidence="2">Endoplasmic reticulum membrane</location>
        <topology evidence="2">Multi-pass membrane protein</topology>
    </subcellularLocation>
</comment>
<dbReference type="EMBL" id="JAAVMX010000012">
    <property type="protein sequence ID" value="KAF4504044.1"/>
    <property type="molecule type" value="Genomic_DNA"/>
</dbReference>
<feature type="transmembrane region" description="Helical" evidence="9">
    <location>
        <begin position="181"/>
        <end position="202"/>
    </location>
</feature>
<name>A0A8H4LRG9_9HYPO</name>
<dbReference type="Gene3D" id="3.40.30.10">
    <property type="entry name" value="Glutaredoxin"/>
    <property type="match status" value="1"/>
</dbReference>
<dbReference type="InterPro" id="IPR021149">
    <property type="entry name" value="OligosaccharylTrfase_OST3/OST6"/>
</dbReference>
<dbReference type="PANTHER" id="PTHR12692">
    <property type="entry name" value="DOLICHYL-DIPHOSPHOOLIGOSACCHARIDE--PROTEIN GLYCOSYLTRANSFERASE-RELATED"/>
    <property type="match status" value="1"/>
</dbReference>
<evidence type="ECO:0000256" key="10">
    <source>
        <dbReference type="SAM" id="SignalP"/>
    </source>
</evidence>
<evidence type="ECO:0000256" key="5">
    <source>
        <dbReference type="ARBA" id="ARBA00022729"/>
    </source>
</evidence>
<evidence type="ECO:0000256" key="7">
    <source>
        <dbReference type="ARBA" id="ARBA00022989"/>
    </source>
</evidence>
<feature type="transmembrane region" description="Helical" evidence="9">
    <location>
        <begin position="266"/>
        <end position="283"/>
    </location>
</feature>
<comment type="similarity">
    <text evidence="3">Belongs to the OST3/OST6 family.</text>
</comment>
<feature type="transmembrane region" description="Helical" evidence="9">
    <location>
        <begin position="295"/>
        <end position="318"/>
    </location>
</feature>
<keyword evidence="8 9" id="KW-0472">Membrane</keyword>
<evidence type="ECO:0000256" key="6">
    <source>
        <dbReference type="ARBA" id="ARBA00022824"/>
    </source>
</evidence>
<evidence type="ECO:0000313" key="12">
    <source>
        <dbReference type="Proteomes" id="UP000557566"/>
    </source>
</evidence>
<sequence>MRFLSTLASACALVAGVVTAQKSSEQRFLDFHARSQAAAAPVVLDDDSYKALTSPPRDYSVAVLLTALGNRFGCQLCRDFQPEWDLIGRSWAKGDKAGKSRMLLGTLDFADGRDSFLALGLQTAPVLLLFPPTQGPHATPSRDPVRYDFTSGPPSAEQVHAWLVRHLPDRPHPALKRPVHWARLAIATTALVGIFTLVLKAGPFLLPIIQNRNLWAAGTLICTLVFVSGHMFNHIRKVPYVAGDGKGGITYFANGFQTQLGLETQIVAFIYGVLTFCVIALVTRVPRIHDARSQLITALVCWVAIFLASSFLLSIFRIKNSGYPFSLPPFM</sequence>
<dbReference type="PANTHER" id="PTHR12692:SF0">
    <property type="entry name" value="GH11935P"/>
    <property type="match status" value="1"/>
</dbReference>